<name>A0A6M4H697_9PROT</name>
<feature type="domain" description="DUF4266" evidence="1">
    <location>
        <begin position="22"/>
        <end position="71"/>
    </location>
</feature>
<sequence length="71" mass="7215">MKRIALAAGLVLLVMIGGCASVEPWQREHLARRDMSLASSPGMAHALEKTYTAKEAASGVGTVGGGGCGCN</sequence>
<dbReference type="InParanoid" id="A0A6M4H697"/>
<dbReference type="InterPro" id="IPR025362">
    <property type="entry name" value="DUF4266"/>
</dbReference>
<evidence type="ECO:0000259" key="1">
    <source>
        <dbReference type="Pfam" id="PF14086"/>
    </source>
</evidence>
<dbReference type="AlphaFoldDB" id="A0A6M4H697"/>
<dbReference type="RefSeq" id="WP_212758261.1">
    <property type="nucleotide sequence ID" value="NZ_CP053073.1"/>
</dbReference>
<accession>A0A6M4H697</accession>
<reference evidence="2 3" key="1">
    <citation type="submission" date="2020-04" db="EMBL/GenBank/DDBJ databases">
        <title>Usitatibacter rugosus gen. nov., sp. nov. and Usitatibacter palustris sp. nov., novel members of Usitatibacteraceae fam. nov. within the order Nitrosomonadales isolated from soil.</title>
        <authorList>
            <person name="Huber K.J."/>
            <person name="Neumann-Schaal M."/>
            <person name="Geppert A."/>
            <person name="Luckner M."/>
            <person name="Wanner G."/>
            <person name="Overmann J."/>
        </authorList>
    </citation>
    <scope>NUCLEOTIDE SEQUENCE [LARGE SCALE GENOMIC DNA]</scope>
    <source>
        <strain evidence="2 3">Swamp67</strain>
    </source>
</reference>
<evidence type="ECO:0000313" key="2">
    <source>
        <dbReference type="EMBL" id="QJR14715.1"/>
    </source>
</evidence>
<organism evidence="2 3">
    <name type="scientific">Usitatibacter palustris</name>
    <dbReference type="NCBI Taxonomy" id="2732487"/>
    <lineage>
        <taxon>Bacteria</taxon>
        <taxon>Pseudomonadati</taxon>
        <taxon>Pseudomonadota</taxon>
        <taxon>Betaproteobacteria</taxon>
        <taxon>Nitrosomonadales</taxon>
        <taxon>Usitatibacteraceae</taxon>
        <taxon>Usitatibacter</taxon>
    </lineage>
</organism>
<evidence type="ECO:0000313" key="3">
    <source>
        <dbReference type="Proteomes" id="UP000503096"/>
    </source>
</evidence>
<gene>
    <name evidence="2" type="ORF">DSM104440_01525</name>
</gene>
<proteinExistence type="predicted"/>
<dbReference type="KEGG" id="upl:DSM104440_01525"/>
<dbReference type="PROSITE" id="PS51257">
    <property type="entry name" value="PROKAR_LIPOPROTEIN"/>
    <property type="match status" value="1"/>
</dbReference>
<dbReference type="Proteomes" id="UP000503096">
    <property type="component" value="Chromosome"/>
</dbReference>
<keyword evidence="3" id="KW-1185">Reference proteome</keyword>
<protein>
    <recommendedName>
        <fullName evidence="1">DUF4266 domain-containing protein</fullName>
    </recommendedName>
</protein>
<dbReference type="Pfam" id="PF14086">
    <property type="entry name" value="DUF4266"/>
    <property type="match status" value="1"/>
</dbReference>
<dbReference type="EMBL" id="CP053073">
    <property type="protein sequence ID" value="QJR14715.1"/>
    <property type="molecule type" value="Genomic_DNA"/>
</dbReference>